<reference evidence="1 2" key="1">
    <citation type="submission" date="2020-09" db="EMBL/GenBank/DDBJ databases">
        <title>De no assembly of potato wild relative species, Solanum commersonii.</title>
        <authorList>
            <person name="Cho K."/>
        </authorList>
    </citation>
    <scope>NUCLEOTIDE SEQUENCE [LARGE SCALE GENOMIC DNA]</scope>
    <source>
        <strain evidence="1">LZ3.2</strain>
        <tissue evidence="1">Leaf</tissue>
    </source>
</reference>
<dbReference type="EMBL" id="JACXVP010000004">
    <property type="protein sequence ID" value="KAG5608225.1"/>
    <property type="molecule type" value="Genomic_DNA"/>
</dbReference>
<evidence type="ECO:0000313" key="1">
    <source>
        <dbReference type="EMBL" id="KAG5608225.1"/>
    </source>
</evidence>
<dbReference type="OrthoDB" id="1302702at2759"/>
<gene>
    <name evidence="1" type="ORF">H5410_019506</name>
</gene>
<sequence>MYVLVQKCERLVMDGFMRVRSRPKKYWRGVIRQDIVQSQLIEDMTLDKKMWRTRIRIEDWFCLEPEVY</sequence>
<accession>A0A9J5Z5T4</accession>
<keyword evidence="2" id="KW-1185">Reference proteome</keyword>
<evidence type="ECO:0000313" key="2">
    <source>
        <dbReference type="Proteomes" id="UP000824120"/>
    </source>
</evidence>
<name>A0A9J5Z5T4_SOLCO</name>
<dbReference type="PANTHER" id="PTHR46238">
    <property type="entry name" value="REVERSE TRANSCRIPTASE DOMAIN-CONTAINING PROTEIN"/>
    <property type="match status" value="1"/>
</dbReference>
<organism evidence="1 2">
    <name type="scientific">Solanum commersonii</name>
    <name type="common">Commerson's wild potato</name>
    <name type="synonym">Commerson's nightshade</name>
    <dbReference type="NCBI Taxonomy" id="4109"/>
    <lineage>
        <taxon>Eukaryota</taxon>
        <taxon>Viridiplantae</taxon>
        <taxon>Streptophyta</taxon>
        <taxon>Embryophyta</taxon>
        <taxon>Tracheophyta</taxon>
        <taxon>Spermatophyta</taxon>
        <taxon>Magnoliopsida</taxon>
        <taxon>eudicotyledons</taxon>
        <taxon>Gunneridae</taxon>
        <taxon>Pentapetalae</taxon>
        <taxon>asterids</taxon>
        <taxon>lamiids</taxon>
        <taxon>Solanales</taxon>
        <taxon>Solanaceae</taxon>
        <taxon>Solanoideae</taxon>
        <taxon>Solaneae</taxon>
        <taxon>Solanum</taxon>
    </lineage>
</organism>
<comment type="caution">
    <text evidence="1">The sequence shown here is derived from an EMBL/GenBank/DDBJ whole genome shotgun (WGS) entry which is preliminary data.</text>
</comment>
<dbReference type="AlphaFoldDB" id="A0A9J5Z5T4"/>
<protein>
    <submittedName>
        <fullName evidence="1">Uncharacterized protein</fullName>
    </submittedName>
</protein>
<proteinExistence type="predicted"/>
<dbReference type="Proteomes" id="UP000824120">
    <property type="component" value="Chromosome 4"/>
</dbReference>
<dbReference type="PANTHER" id="PTHR46238:SF8">
    <property type="entry name" value="ENDONUCLEASE_EXONUCLEASE_PHOSPHATASE DOMAIN-CONTAINING PROTEIN"/>
    <property type="match status" value="1"/>
</dbReference>